<proteinExistence type="predicted"/>
<keyword evidence="2" id="KW-1185">Reference proteome</keyword>
<reference evidence="1" key="2">
    <citation type="journal article" date="2022" name="New Phytol.">
        <title>Evolutionary transition to the ectomycorrhizal habit in the genomes of a hyperdiverse lineage of mushroom-forming fungi.</title>
        <authorList>
            <person name="Looney B."/>
            <person name="Miyauchi S."/>
            <person name="Morin E."/>
            <person name="Drula E."/>
            <person name="Courty P.E."/>
            <person name="Kohler A."/>
            <person name="Kuo A."/>
            <person name="LaButti K."/>
            <person name="Pangilinan J."/>
            <person name="Lipzen A."/>
            <person name="Riley R."/>
            <person name="Andreopoulos W."/>
            <person name="He G."/>
            <person name="Johnson J."/>
            <person name="Nolan M."/>
            <person name="Tritt A."/>
            <person name="Barry K.W."/>
            <person name="Grigoriev I.V."/>
            <person name="Nagy L.G."/>
            <person name="Hibbett D."/>
            <person name="Henrissat B."/>
            <person name="Matheny P.B."/>
            <person name="Labbe J."/>
            <person name="Martin F.M."/>
        </authorList>
    </citation>
    <scope>NUCLEOTIDE SEQUENCE</scope>
    <source>
        <strain evidence="1">FP105234-sp</strain>
    </source>
</reference>
<protein>
    <submittedName>
        <fullName evidence="1">Uncharacterized protein</fullName>
    </submittedName>
</protein>
<evidence type="ECO:0000313" key="1">
    <source>
        <dbReference type="EMBL" id="KAI0053771.1"/>
    </source>
</evidence>
<organism evidence="1 2">
    <name type="scientific">Auriscalpium vulgare</name>
    <dbReference type="NCBI Taxonomy" id="40419"/>
    <lineage>
        <taxon>Eukaryota</taxon>
        <taxon>Fungi</taxon>
        <taxon>Dikarya</taxon>
        <taxon>Basidiomycota</taxon>
        <taxon>Agaricomycotina</taxon>
        <taxon>Agaricomycetes</taxon>
        <taxon>Russulales</taxon>
        <taxon>Auriscalpiaceae</taxon>
        <taxon>Auriscalpium</taxon>
    </lineage>
</organism>
<reference evidence="1" key="1">
    <citation type="submission" date="2021-02" db="EMBL/GenBank/DDBJ databases">
        <authorList>
            <consortium name="DOE Joint Genome Institute"/>
            <person name="Ahrendt S."/>
            <person name="Looney B.P."/>
            <person name="Miyauchi S."/>
            <person name="Morin E."/>
            <person name="Drula E."/>
            <person name="Courty P.E."/>
            <person name="Chicoki N."/>
            <person name="Fauchery L."/>
            <person name="Kohler A."/>
            <person name="Kuo A."/>
            <person name="Labutti K."/>
            <person name="Pangilinan J."/>
            <person name="Lipzen A."/>
            <person name="Riley R."/>
            <person name="Andreopoulos W."/>
            <person name="He G."/>
            <person name="Johnson J."/>
            <person name="Barry K.W."/>
            <person name="Grigoriev I.V."/>
            <person name="Nagy L."/>
            <person name="Hibbett D."/>
            <person name="Henrissat B."/>
            <person name="Matheny P.B."/>
            <person name="Labbe J."/>
            <person name="Martin F."/>
        </authorList>
    </citation>
    <scope>NUCLEOTIDE SEQUENCE</scope>
    <source>
        <strain evidence="1">FP105234-sp</strain>
    </source>
</reference>
<sequence>MAIKRKLETDDADVSTLRAKQLRLASFAAYQPGMDVEMSDCDATPSPAESYSSQPSYPAPSSASPCYPSFAVTPQPFFGPDGKVNTNSHNFAALVNARAR</sequence>
<evidence type="ECO:0000313" key="2">
    <source>
        <dbReference type="Proteomes" id="UP000814033"/>
    </source>
</evidence>
<comment type="caution">
    <text evidence="1">The sequence shown here is derived from an EMBL/GenBank/DDBJ whole genome shotgun (WGS) entry which is preliminary data.</text>
</comment>
<accession>A0ACB8SD02</accession>
<dbReference type="Proteomes" id="UP000814033">
    <property type="component" value="Unassembled WGS sequence"/>
</dbReference>
<name>A0ACB8SD02_9AGAM</name>
<dbReference type="EMBL" id="MU275839">
    <property type="protein sequence ID" value="KAI0053771.1"/>
    <property type="molecule type" value="Genomic_DNA"/>
</dbReference>
<gene>
    <name evidence="1" type="ORF">FA95DRAFT_1600895</name>
</gene>